<proteinExistence type="predicted"/>
<dbReference type="GO" id="GO:0019154">
    <property type="term" value="F:glycolate dehydrogenase activity"/>
    <property type="evidence" value="ECO:0007669"/>
    <property type="project" value="UniProtKB-EC"/>
</dbReference>
<dbReference type="InterPro" id="IPR004017">
    <property type="entry name" value="Cys_rich_dom"/>
</dbReference>
<dbReference type="Proteomes" id="UP000219546">
    <property type="component" value="Unassembled WGS sequence"/>
</dbReference>
<evidence type="ECO:0000313" key="8">
    <source>
        <dbReference type="EMBL" id="SNX69627.1"/>
    </source>
</evidence>
<dbReference type="RefSeq" id="WP_097158084.1">
    <property type="nucleotide sequence ID" value="NZ_JBEPMQ010000002.1"/>
</dbReference>
<comment type="cofactor">
    <cofactor evidence="6">
        <name>[4Fe-4S] cluster</name>
        <dbReference type="ChEBI" id="CHEBI:49883"/>
    </cofactor>
    <text evidence="6">Binds 2 [4Fe-4S] clusters.</text>
</comment>
<comment type="function">
    <text evidence="6">Component of a complex that catalyzes the oxidation of glycolate to glyoxylate.</text>
</comment>
<dbReference type="OrthoDB" id="9770306at2"/>
<dbReference type="Gene3D" id="1.10.1060.10">
    <property type="entry name" value="Alpha-helical ferredoxin"/>
    <property type="match status" value="1"/>
</dbReference>
<dbReference type="InterPro" id="IPR009051">
    <property type="entry name" value="Helical_ferredxn"/>
</dbReference>
<dbReference type="PANTHER" id="PTHR32479">
    <property type="entry name" value="GLYCOLATE OXIDASE IRON-SULFUR SUBUNIT"/>
    <property type="match status" value="1"/>
</dbReference>
<keyword evidence="1 6" id="KW-0004">4Fe-4S</keyword>
<feature type="domain" description="4Fe-4S ferredoxin-type" evidence="7">
    <location>
        <begin position="4"/>
        <end position="35"/>
    </location>
</feature>
<keyword evidence="4 6" id="KW-0408">Iron</keyword>
<keyword evidence="5 6" id="KW-0411">Iron-sulfur</keyword>
<keyword evidence="6" id="KW-0813">Transport</keyword>
<accession>A0A285CQ05</accession>
<dbReference type="EMBL" id="OAOP01000003">
    <property type="protein sequence ID" value="SNX69627.1"/>
    <property type="molecule type" value="Genomic_DNA"/>
</dbReference>
<keyword evidence="9" id="KW-1185">Reference proteome</keyword>
<dbReference type="InterPro" id="IPR012257">
    <property type="entry name" value="Glc_ox_4Fe-4S"/>
</dbReference>
<evidence type="ECO:0000256" key="3">
    <source>
        <dbReference type="ARBA" id="ARBA00022737"/>
    </source>
</evidence>
<dbReference type="PIRSF" id="PIRSF000139">
    <property type="entry name" value="Glc_ox_4Fe-4S"/>
    <property type="match status" value="1"/>
</dbReference>
<evidence type="ECO:0000256" key="4">
    <source>
        <dbReference type="ARBA" id="ARBA00023004"/>
    </source>
</evidence>
<dbReference type="SUPFAM" id="SSF46548">
    <property type="entry name" value="alpha-helical ferredoxin"/>
    <property type="match status" value="1"/>
</dbReference>
<keyword evidence="6" id="KW-0249">Electron transport</keyword>
<evidence type="ECO:0000259" key="7">
    <source>
        <dbReference type="PROSITE" id="PS51379"/>
    </source>
</evidence>
<gene>
    <name evidence="8" type="ORF">SAMN05877753_103148</name>
</gene>
<dbReference type="PROSITE" id="PS51379">
    <property type="entry name" value="4FE4S_FER_2"/>
    <property type="match status" value="2"/>
</dbReference>
<name>A0A285CQ05_9BACI</name>
<protein>
    <recommendedName>
        <fullName evidence="6">Glycolate oxidase iron-sulfur subunit</fullName>
        <ecNumber evidence="6">1.1.99.14</ecNumber>
    </recommendedName>
</protein>
<dbReference type="PANTHER" id="PTHR32479:SF17">
    <property type="entry name" value="GLYCOLATE OXIDASE IRON-SULFUR SUBUNIT"/>
    <property type="match status" value="1"/>
</dbReference>
<organism evidence="8 9">
    <name type="scientific">Bacillus oleivorans</name>
    <dbReference type="NCBI Taxonomy" id="1448271"/>
    <lineage>
        <taxon>Bacteria</taxon>
        <taxon>Bacillati</taxon>
        <taxon>Bacillota</taxon>
        <taxon>Bacilli</taxon>
        <taxon>Bacillales</taxon>
        <taxon>Bacillaceae</taxon>
        <taxon>Bacillus</taxon>
    </lineage>
</organism>
<dbReference type="AlphaFoldDB" id="A0A285CQ05"/>
<keyword evidence="3" id="KW-0677">Repeat</keyword>
<evidence type="ECO:0000256" key="1">
    <source>
        <dbReference type="ARBA" id="ARBA00022485"/>
    </source>
</evidence>
<evidence type="ECO:0000313" key="9">
    <source>
        <dbReference type="Proteomes" id="UP000219546"/>
    </source>
</evidence>
<feature type="domain" description="4Fe-4S ferredoxin-type" evidence="7">
    <location>
        <begin position="53"/>
        <end position="78"/>
    </location>
</feature>
<keyword evidence="2 6" id="KW-0479">Metal-binding</keyword>
<comment type="catalytic activity">
    <reaction evidence="6">
        <text>glycolate + A = glyoxylate + AH2</text>
        <dbReference type="Rhea" id="RHEA:21264"/>
        <dbReference type="ChEBI" id="CHEBI:13193"/>
        <dbReference type="ChEBI" id="CHEBI:17499"/>
        <dbReference type="ChEBI" id="CHEBI:29805"/>
        <dbReference type="ChEBI" id="CHEBI:36655"/>
        <dbReference type="EC" id="1.1.99.14"/>
    </reaction>
</comment>
<dbReference type="PROSITE" id="PS00198">
    <property type="entry name" value="4FE4S_FER_1"/>
    <property type="match status" value="1"/>
</dbReference>
<reference evidence="8 9" key="1">
    <citation type="submission" date="2017-08" db="EMBL/GenBank/DDBJ databases">
        <authorList>
            <person name="de Groot N.N."/>
        </authorList>
    </citation>
    <scope>NUCLEOTIDE SEQUENCE [LARGE SCALE GENOMIC DNA]</scope>
    <source>
        <strain evidence="8 9">JC228</strain>
    </source>
</reference>
<sequence>MNNTNLAYQETFDCVQCGYCLPACPTYKTMEKETHSPRGRINLVKMAAEGKISLSELEGPIDLCLGCRACETACPTNVQYGKILESAKEVLQEEKKKQMPNRVKMFQSFFFNKVLPNDSVLNAAGAGLAFYQQSGLQKVTRKLGILKMFPENLASFEKILPEVEGPIRRKKRASHYPAPEKPVYRIGFFTGCIMDTMFSSINTLSIKLLQAAGCDVTVIKEQTCCGALQSHSGEMNTTKVLAKKNIEAFEKHQFDYVVNSIGGCGAMLVEYDRLLADESEWADRARAFTRKNIDISVLLSELPLPFKKEIRKVVTYQPSCHMTNVQKRTKEPLSLLQSIPGIEYKELPEKDMCCGSAGIYNLVNYQESMEILDEKMKHVRKVLPEVIVTTNPGCHLQMKLGVEREQQSDKVQVVHLVELLAESCEISV</sequence>
<dbReference type="Pfam" id="PF13183">
    <property type="entry name" value="Fer4_8"/>
    <property type="match status" value="1"/>
</dbReference>
<evidence type="ECO:0000256" key="2">
    <source>
        <dbReference type="ARBA" id="ARBA00022723"/>
    </source>
</evidence>
<comment type="catalytic activity">
    <reaction evidence="6">
        <text>(R)-lactate + A = pyruvate + AH2</text>
        <dbReference type="Rhea" id="RHEA:15089"/>
        <dbReference type="ChEBI" id="CHEBI:13193"/>
        <dbReference type="ChEBI" id="CHEBI:15361"/>
        <dbReference type="ChEBI" id="CHEBI:16004"/>
        <dbReference type="ChEBI" id="CHEBI:17499"/>
    </reaction>
</comment>
<dbReference type="InterPro" id="IPR017896">
    <property type="entry name" value="4Fe4S_Fe-S-bd"/>
</dbReference>
<dbReference type="EC" id="1.1.99.14" evidence="6"/>
<dbReference type="Pfam" id="PF02754">
    <property type="entry name" value="CCG"/>
    <property type="match status" value="2"/>
</dbReference>
<evidence type="ECO:0000256" key="6">
    <source>
        <dbReference type="PIRNR" id="PIRNR000139"/>
    </source>
</evidence>
<dbReference type="GO" id="GO:0046872">
    <property type="term" value="F:metal ion binding"/>
    <property type="evidence" value="ECO:0007669"/>
    <property type="project" value="UniProtKB-UniRule"/>
</dbReference>
<dbReference type="InterPro" id="IPR017900">
    <property type="entry name" value="4Fe4S_Fe_S_CS"/>
</dbReference>
<dbReference type="GO" id="GO:0051539">
    <property type="term" value="F:4 iron, 4 sulfur cluster binding"/>
    <property type="evidence" value="ECO:0007669"/>
    <property type="project" value="UniProtKB-UniRule"/>
</dbReference>
<evidence type="ECO:0000256" key="5">
    <source>
        <dbReference type="ARBA" id="ARBA00023014"/>
    </source>
</evidence>